<dbReference type="EMBL" id="CAJNIZ010046356">
    <property type="protein sequence ID" value="CAE7746175.1"/>
    <property type="molecule type" value="Genomic_DNA"/>
</dbReference>
<dbReference type="InterPro" id="IPR012677">
    <property type="entry name" value="Nucleotide-bd_a/b_plait_sf"/>
</dbReference>
<sequence length="541" mass="58387">MDPGKPGVVVKNTFLEVGDHMPALSEWRRQMSEPVKIYTSPNDEEVEEDDAEVPEEMPPLPFAMTPPSTSSTHPGHPGHPVPGQMPTMMPGAMPPGALGAAPCFEAAPQPMMPRQGVREQGRRDIRNGQAINQLKNNDITSKEPPWNDVTTVMMRNLPNKYRQQMLLDELADAGFRAQTDFDFFYLPMDHSNAANLGYCFINFTEPALANAFAAAFQGKKMRRFNSHKTVVVMPASIQGYERNYKYYSSTRVAQAEDPAYRPLFLKNMDFDMSQDRKSSGRGKGFDKGGKGGKKGSKEKGGPKGAHDGKGVEAFSRLAFMGLDDGNAQQGDWAPMPEQMAWQQQPAMQAPFAAPCGGGGGGGGRSGATVTCPNCGNICSADHRFCSACGHPAGTLPGHRQPHLTLESLELLAQVPKGGGGGAKNGWGWVRYCTSEVFALLCGTAPLPEGSTNATMPTMPRAAPTAGPGHDFMQCAPCRALARKEIFRHSVQTGSTPCFTLEPCVRCQLNTAVSKAMARVLNLSSRLSNLWNSCDDAMALAE</sequence>
<comment type="caution">
    <text evidence="3">The sequence shown here is derived from an EMBL/GenBank/DDBJ whole genome shotgun (WGS) entry which is preliminary data.</text>
</comment>
<evidence type="ECO:0000313" key="3">
    <source>
        <dbReference type="EMBL" id="CAE7746175.1"/>
    </source>
</evidence>
<dbReference type="Proteomes" id="UP000649617">
    <property type="component" value="Unassembled WGS sequence"/>
</dbReference>
<name>A0A812XU37_SYMPI</name>
<reference evidence="3" key="1">
    <citation type="submission" date="2021-02" db="EMBL/GenBank/DDBJ databases">
        <authorList>
            <person name="Dougan E. K."/>
            <person name="Rhodes N."/>
            <person name="Thang M."/>
            <person name="Chan C."/>
        </authorList>
    </citation>
    <scope>NUCLEOTIDE SEQUENCE</scope>
</reference>
<feature type="region of interest" description="Disordered" evidence="1">
    <location>
        <begin position="274"/>
        <end position="309"/>
    </location>
</feature>
<evidence type="ECO:0000259" key="2">
    <source>
        <dbReference type="Pfam" id="PF04059"/>
    </source>
</evidence>
<gene>
    <name evidence="3" type="primary">ML4</name>
    <name evidence="3" type="ORF">SPIL2461_LOCUS21542</name>
</gene>
<evidence type="ECO:0000313" key="4">
    <source>
        <dbReference type="Proteomes" id="UP000649617"/>
    </source>
</evidence>
<dbReference type="InterPro" id="IPR007201">
    <property type="entry name" value="Mei2-like_Rrm_C"/>
</dbReference>
<dbReference type="Gene3D" id="3.30.70.330">
    <property type="match status" value="1"/>
</dbReference>
<dbReference type="InterPro" id="IPR035979">
    <property type="entry name" value="RBD_domain_sf"/>
</dbReference>
<dbReference type="SUPFAM" id="SSF54928">
    <property type="entry name" value="RNA-binding domain, RBD"/>
    <property type="match status" value="1"/>
</dbReference>
<dbReference type="Pfam" id="PF04059">
    <property type="entry name" value="RRM_2"/>
    <property type="match status" value="1"/>
</dbReference>
<protein>
    <submittedName>
        <fullName evidence="3">ML4 protein</fullName>
    </submittedName>
</protein>
<evidence type="ECO:0000256" key="1">
    <source>
        <dbReference type="SAM" id="MobiDB-lite"/>
    </source>
</evidence>
<proteinExistence type="predicted"/>
<feature type="domain" description="Mei2-like C-terminal RNA recognition motif" evidence="2">
    <location>
        <begin position="150"/>
        <end position="242"/>
    </location>
</feature>
<dbReference type="OrthoDB" id="438039at2759"/>
<keyword evidence="4" id="KW-1185">Reference proteome</keyword>
<dbReference type="GO" id="GO:0003676">
    <property type="term" value="F:nucleic acid binding"/>
    <property type="evidence" value="ECO:0007669"/>
    <property type="project" value="InterPro"/>
</dbReference>
<accession>A0A812XU37</accession>
<dbReference type="AlphaFoldDB" id="A0A812XU37"/>
<organism evidence="3 4">
    <name type="scientific">Symbiodinium pilosum</name>
    <name type="common">Dinoflagellate</name>
    <dbReference type="NCBI Taxonomy" id="2952"/>
    <lineage>
        <taxon>Eukaryota</taxon>
        <taxon>Sar</taxon>
        <taxon>Alveolata</taxon>
        <taxon>Dinophyceae</taxon>
        <taxon>Suessiales</taxon>
        <taxon>Symbiodiniaceae</taxon>
        <taxon>Symbiodinium</taxon>
    </lineage>
</organism>